<feature type="non-terminal residue" evidence="1">
    <location>
        <position position="155"/>
    </location>
</feature>
<organism evidence="1 2">
    <name type="scientific">Microdochium bolleyi</name>
    <dbReference type="NCBI Taxonomy" id="196109"/>
    <lineage>
        <taxon>Eukaryota</taxon>
        <taxon>Fungi</taxon>
        <taxon>Dikarya</taxon>
        <taxon>Ascomycota</taxon>
        <taxon>Pezizomycotina</taxon>
        <taxon>Sordariomycetes</taxon>
        <taxon>Xylariomycetidae</taxon>
        <taxon>Xylariales</taxon>
        <taxon>Microdochiaceae</taxon>
        <taxon>Microdochium</taxon>
    </lineage>
</organism>
<protein>
    <submittedName>
        <fullName evidence="1">Uncharacterized protein</fullName>
    </submittedName>
</protein>
<dbReference type="Proteomes" id="UP000070501">
    <property type="component" value="Unassembled WGS sequence"/>
</dbReference>
<name>A0A136JJY2_9PEZI</name>
<dbReference type="AlphaFoldDB" id="A0A136JJY2"/>
<evidence type="ECO:0000313" key="2">
    <source>
        <dbReference type="Proteomes" id="UP000070501"/>
    </source>
</evidence>
<reference evidence="2" key="1">
    <citation type="submission" date="2016-02" db="EMBL/GenBank/DDBJ databases">
        <title>Draft genome sequence of Microdochium bolleyi, a fungal endophyte of beachgrass.</title>
        <authorList>
            <consortium name="DOE Joint Genome Institute"/>
            <person name="David A.S."/>
            <person name="May G."/>
            <person name="Haridas S."/>
            <person name="Lim J."/>
            <person name="Wang M."/>
            <person name="Labutti K."/>
            <person name="Lipzen A."/>
            <person name="Barry K."/>
            <person name="Grigoriev I.V."/>
        </authorList>
    </citation>
    <scope>NUCLEOTIDE SEQUENCE [LARGE SCALE GENOMIC DNA]</scope>
    <source>
        <strain evidence="2">J235TASD1</strain>
    </source>
</reference>
<dbReference type="InParanoid" id="A0A136JJY2"/>
<dbReference type="EMBL" id="KQ964245">
    <property type="protein sequence ID" value="KXJ97465.1"/>
    <property type="molecule type" value="Genomic_DNA"/>
</dbReference>
<gene>
    <name evidence="1" type="ORF">Micbo1qcDRAFT_156356</name>
</gene>
<proteinExistence type="predicted"/>
<accession>A0A136JJY2</accession>
<keyword evidence="2" id="KW-1185">Reference proteome</keyword>
<evidence type="ECO:0000313" key="1">
    <source>
        <dbReference type="EMBL" id="KXJ97465.1"/>
    </source>
</evidence>
<sequence>MESVSNQCTPLAQLPRAFAGCIMSLSGVTMGNSTGPLKHAKWSDGPCSQGPLPHNVQGGEQVPQHQRWHYVTKVTMHTGGTSFSSKWRCRWAPQGLGETGVGKPNHRASWALSAVGAARGHRGMAPLRDGSCWASLSENSVECHTAWAGLVGCGL</sequence>